<dbReference type="Proteomes" id="UP000813463">
    <property type="component" value="Chromosome 3"/>
</dbReference>
<dbReference type="RefSeq" id="XP_056695057.1">
    <property type="nucleotide sequence ID" value="XM_056839079.1"/>
</dbReference>
<dbReference type="PANTHER" id="PTHR48475:SF2">
    <property type="entry name" value="RIBONUCLEASE H"/>
    <property type="match status" value="1"/>
</dbReference>
<dbReference type="PROSITE" id="PS50994">
    <property type="entry name" value="INTEGRASE"/>
    <property type="match status" value="1"/>
</dbReference>
<evidence type="ECO:0000259" key="1">
    <source>
        <dbReference type="PROSITE" id="PS50994"/>
    </source>
</evidence>
<accession>A0ABM3RHG8</accession>
<reference evidence="3" key="2">
    <citation type="submission" date="2025-08" db="UniProtKB">
        <authorList>
            <consortium name="RefSeq"/>
        </authorList>
    </citation>
    <scope>IDENTIFICATION</scope>
    <source>
        <tissue evidence="3">Leaf</tissue>
    </source>
</reference>
<name>A0ABM3RHG8_SPIOL</name>
<dbReference type="Gene3D" id="1.10.340.70">
    <property type="match status" value="1"/>
</dbReference>
<dbReference type="Pfam" id="PF17921">
    <property type="entry name" value="Integrase_H2C2"/>
    <property type="match status" value="1"/>
</dbReference>
<dbReference type="Gene3D" id="3.30.420.10">
    <property type="entry name" value="Ribonuclease H-like superfamily/Ribonuclease H"/>
    <property type="match status" value="2"/>
</dbReference>
<dbReference type="InterPro" id="IPR002156">
    <property type="entry name" value="RNaseH_domain"/>
</dbReference>
<dbReference type="InterPro" id="IPR012337">
    <property type="entry name" value="RNaseH-like_sf"/>
</dbReference>
<dbReference type="GeneID" id="130469667"/>
<feature type="domain" description="Integrase catalytic" evidence="1">
    <location>
        <begin position="361"/>
        <end position="489"/>
    </location>
</feature>
<dbReference type="CDD" id="cd09279">
    <property type="entry name" value="RNase_HI_like"/>
    <property type="match status" value="1"/>
</dbReference>
<dbReference type="PANTHER" id="PTHR48475">
    <property type="entry name" value="RIBONUCLEASE H"/>
    <property type="match status" value="1"/>
</dbReference>
<reference evidence="2" key="1">
    <citation type="journal article" date="2021" name="Nat. Commun.">
        <title>Genomic analyses provide insights into spinach domestication and the genetic basis of agronomic traits.</title>
        <authorList>
            <person name="Cai X."/>
            <person name="Sun X."/>
            <person name="Xu C."/>
            <person name="Sun H."/>
            <person name="Wang X."/>
            <person name="Ge C."/>
            <person name="Zhang Z."/>
            <person name="Wang Q."/>
            <person name="Fei Z."/>
            <person name="Jiao C."/>
            <person name="Wang Q."/>
        </authorList>
    </citation>
    <scope>NUCLEOTIDE SEQUENCE [LARGE SCALE GENOMIC DNA]</scope>
    <source>
        <strain evidence="2">cv. Varoflay</strain>
    </source>
</reference>
<dbReference type="InterPro" id="IPR041588">
    <property type="entry name" value="Integrase_H2C2"/>
</dbReference>
<evidence type="ECO:0000313" key="3">
    <source>
        <dbReference type="RefSeq" id="XP_056695057.1"/>
    </source>
</evidence>
<evidence type="ECO:0000313" key="2">
    <source>
        <dbReference type="Proteomes" id="UP000813463"/>
    </source>
</evidence>
<organism evidence="2 3">
    <name type="scientific">Spinacia oleracea</name>
    <name type="common">Spinach</name>
    <dbReference type="NCBI Taxonomy" id="3562"/>
    <lineage>
        <taxon>Eukaryota</taxon>
        <taxon>Viridiplantae</taxon>
        <taxon>Streptophyta</taxon>
        <taxon>Embryophyta</taxon>
        <taxon>Tracheophyta</taxon>
        <taxon>Spermatophyta</taxon>
        <taxon>Magnoliopsida</taxon>
        <taxon>eudicotyledons</taxon>
        <taxon>Gunneridae</taxon>
        <taxon>Pentapetalae</taxon>
        <taxon>Caryophyllales</taxon>
        <taxon>Chenopodiaceae</taxon>
        <taxon>Chenopodioideae</taxon>
        <taxon>Anserineae</taxon>
        <taxon>Spinacia</taxon>
    </lineage>
</organism>
<dbReference type="InterPro" id="IPR036397">
    <property type="entry name" value="RNaseH_sf"/>
</dbReference>
<protein>
    <recommendedName>
        <fullName evidence="1">Integrase catalytic domain-containing protein</fullName>
    </recommendedName>
</protein>
<keyword evidence="2" id="KW-1185">Reference proteome</keyword>
<dbReference type="InterPro" id="IPR001584">
    <property type="entry name" value="Integrase_cat-core"/>
</dbReference>
<sequence>MASMKLRPYFLAHRLVIYIDQPLKLPFTKLEASGSLLNLAIELNAFDITYESRKAIKGQALADFIVEMTRHVFSGNTKIVWTVFVDGSSTQNGCGAGIICQSHEGDTFEYEMLFNFQASNNEAEYEALLSGIKMCKAAGAEEILGLSDSQLIVSQVNGNYEARDPTMIKYMKVVHQEVENLKSFEVRQVPRSENNQADALSKLASSASCDTPWHVFWEVKTRKSIEQLEAVVLDRTSTWMDDIINFKMNGVLLDDPKQAAKVQKKCPWFEMWNGTLYKKAYSRPLLRCVTLDKGQEILEDIHQDLCSSHIGGRALAEKALRIGYYWPNLKDDALSLVKSCNKCQHFSHLIHRPAQIMTPITSPIPFAKWGMDLLGQYTTAPGGRRYVIVVIDYFTKWVEAEELMNIKTYDVKAFIWKNIITRFRVPQPIIFDNGPQFETPKLKDWGLQLVQDDTDFNSPKMFLLLDLSPSVPSELCRNERPFVYELVLG</sequence>
<dbReference type="Pfam" id="PF13456">
    <property type="entry name" value="RVT_3"/>
    <property type="match status" value="1"/>
</dbReference>
<gene>
    <name evidence="3" type="primary">LOC130469667</name>
</gene>
<proteinExistence type="predicted"/>
<dbReference type="Pfam" id="PF00665">
    <property type="entry name" value="rve"/>
    <property type="match status" value="1"/>
</dbReference>
<dbReference type="SUPFAM" id="SSF53098">
    <property type="entry name" value="Ribonuclease H-like"/>
    <property type="match status" value="2"/>
</dbReference>